<comment type="caution">
    <text evidence="2">The sequence shown here is derived from an EMBL/GenBank/DDBJ whole genome shotgun (WGS) entry which is preliminary data.</text>
</comment>
<dbReference type="PANTHER" id="PTHR43000">
    <property type="entry name" value="DTDP-D-GLUCOSE 4,6-DEHYDRATASE-RELATED"/>
    <property type="match status" value="1"/>
</dbReference>
<dbReference type="InterPro" id="IPR016040">
    <property type="entry name" value="NAD(P)-bd_dom"/>
</dbReference>
<name>A0A1F8GA91_9BACT</name>
<dbReference type="SUPFAM" id="SSF51735">
    <property type="entry name" value="NAD(P)-binding Rossmann-fold domains"/>
    <property type="match status" value="1"/>
</dbReference>
<sequence length="323" mass="36695">MKKKVLITGITGSCGSYLADYIVKYHPEFEIHGISRWHSTSTPRNLSQSFKNVKMHECDLNDFSSTLRVLKTAQPDFIFHVASHANVRASFINPIAVLQNNIMCTANLFEALRLAEIDPRIQLCSTSEVYGQVDPKNVPIREDCPMNPVSPYAVSKTTQDLLGNAYFKAYGMKIVRTRMFTYMNPRREDLFMTSFSMQVARIEAGIQKELLHGNLDSVRTVIDIRDAMEAYWMSLQKCRPGEAYNIGGTTSITVGDFLETLKQHATCPIPSRLDPELLRPTDVTLQIPDTTKFTSETGWKPQHSLEDSTDFLLRYCRERVNPL</sequence>
<dbReference type="CDD" id="cd05260">
    <property type="entry name" value="GDP_MD_SDR_e"/>
    <property type="match status" value="1"/>
</dbReference>
<proteinExistence type="predicted"/>
<evidence type="ECO:0000313" key="3">
    <source>
        <dbReference type="Proteomes" id="UP000178227"/>
    </source>
</evidence>
<dbReference type="EMBL" id="MGKI01000014">
    <property type="protein sequence ID" value="OGN22211.1"/>
    <property type="molecule type" value="Genomic_DNA"/>
</dbReference>
<accession>A0A1F8GA91</accession>
<evidence type="ECO:0000259" key="1">
    <source>
        <dbReference type="Pfam" id="PF16363"/>
    </source>
</evidence>
<feature type="domain" description="NAD(P)-binding" evidence="1">
    <location>
        <begin position="6"/>
        <end position="307"/>
    </location>
</feature>
<protein>
    <recommendedName>
        <fullName evidence="1">NAD(P)-binding domain-containing protein</fullName>
    </recommendedName>
</protein>
<evidence type="ECO:0000313" key="2">
    <source>
        <dbReference type="EMBL" id="OGN22211.1"/>
    </source>
</evidence>
<dbReference type="Gene3D" id="3.90.25.10">
    <property type="entry name" value="UDP-galactose 4-epimerase, domain 1"/>
    <property type="match status" value="1"/>
</dbReference>
<dbReference type="Pfam" id="PF16363">
    <property type="entry name" value="GDP_Man_Dehyd"/>
    <property type="match status" value="1"/>
</dbReference>
<dbReference type="Proteomes" id="UP000178227">
    <property type="component" value="Unassembled WGS sequence"/>
</dbReference>
<reference evidence="2 3" key="1">
    <citation type="journal article" date="2016" name="Nat. Commun.">
        <title>Thousands of microbial genomes shed light on interconnected biogeochemical processes in an aquifer system.</title>
        <authorList>
            <person name="Anantharaman K."/>
            <person name="Brown C.T."/>
            <person name="Hug L.A."/>
            <person name="Sharon I."/>
            <person name="Castelle C.J."/>
            <person name="Probst A.J."/>
            <person name="Thomas B.C."/>
            <person name="Singh A."/>
            <person name="Wilkins M.J."/>
            <person name="Karaoz U."/>
            <person name="Brodie E.L."/>
            <person name="Williams K.H."/>
            <person name="Hubbard S.S."/>
            <person name="Banfield J.F."/>
        </authorList>
    </citation>
    <scope>NUCLEOTIDE SEQUENCE [LARGE SCALE GENOMIC DNA]</scope>
</reference>
<dbReference type="AlphaFoldDB" id="A0A1F8GA91"/>
<gene>
    <name evidence="2" type="ORF">A2918_03170</name>
</gene>
<dbReference type="STRING" id="1802694.A2918_03170"/>
<dbReference type="Gene3D" id="3.40.50.720">
    <property type="entry name" value="NAD(P)-binding Rossmann-like Domain"/>
    <property type="match status" value="1"/>
</dbReference>
<dbReference type="InterPro" id="IPR036291">
    <property type="entry name" value="NAD(P)-bd_dom_sf"/>
</dbReference>
<organism evidence="2 3">
    <name type="scientific">Candidatus Yanofskybacteria bacterium RIFCSPLOWO2_01_FULL_42_49</name>
    <dbReference type="NCBI Taxonomy" id="1802694"/>
    <lineage>
        <taxon>Bacteria</taxon>
        <taxon>Candidatus Yanofskyibacteriota</taxon>
    </lineage>
</organism>